<proteinExistence type="predicted"/>
<dbReference type="PANTHER" id="PTHR43198">
    <property type="entry name" value="BIFUNCTIONAL TH2 PROTEIN"/>
    <property type="match status" value="1"/>
</dbReference>
<dbReference type="Pfam" id="PF03070">
    <property type="entry name" value="TENA_THI-4"/>
    <property type="match status" value="1"/>
</dbReference>
<dbReference type="AlphaFoldDB" id="A0A6J4JS94"/>
<comment type="pathway">
    <text evidence="1">Cofactor biosynthesis; thiamine diphosphate biosynthesis.</text>
</comment>
<evidence type="ECO:0000313" key="4">
    <source>
        <dbReference type="EMBL" id="CAA9286273.1"/>
    </source>
</evidence>
<dbReference type="Pfam" id="PF13560">
    <property type="entry name" value="HTH_31"/>
    <property type="match status" value="1"/>
</dbReference>
<evidence type="ECO:0000256" key="1">
    <source>
        <dbReference type="ARBA" id="ARBA00004948"/>
    </source>
</evidence>
<dbReference type="CDD" id="cd19357">
    <property type="entry name" value="TenA_E_At3g16990-like"/>
    <property type="match status" value="1"/>
</dbReference>
<dbReference type="EMBL" id="CADCTP010000376">
    <property type="protein sequence ID" value="CAA9286273.1"/>
    <property type="molecule type" value="Genomic_DNA"/>
</dbReference>
<evidence type="ECO:0000256" key="2">
    <source>
        <dbReference type="SAM" id="MobiDB-lite"/>
    </source>
</evidence>
<gene>
    <name evidence="4" type="ORF">AVDCRST_MAG41-4010</name>
</gene>
<feature type="region of interest" description="Disordered" evidence="2">
    <location>
        <begin position="72"/>
        <end position="99"/>
    </location>
</feature>
<name>A0A6J4JS94_9ACTN</name>
<dbReference type="InterPro" id="IPR016084">
    <property type="entry name" value="Haem_Oase-like_multi-hlx"/>
</dbReference>
<protein>
    <recommendedName>
        <fullName evidence="3">Thiaminase-2/PQQC domain-containing protein</fullName>
    </recommendedName>
</protein>
<dbReference type="SUPFAM" id="SSF48613">
    <property type="entry name" value="Heme oxygenase-like"/>
    <property type="match status" value="1"/>
</dbReference>
<organism evidence="4">
    <name type="scientific">uncultured Mycobacteriales bacterium</name>
    <dbReference type="NCBI Taxonomy" id="581187"/>
    <lineage>
        <taxon>Bacteria</taxon>
        <taxon>Bacillati</taxon>
        <taxon>Actinomycetota</taxon>
        <taxon>Actinomycetes</taxon>
        <taxon>Mycobacteriales</taxon>
        <taxon>environmental samples</taxon>
    </lineage>
</organism>
<dbReference type="Gene3D" id="1.20.910.10">
    <property type="entry name" value="Heme oxygenase-like"/>
    <property type="match status" value="1"/>
</dbReference>
<dbReference type="GO" id="GO:0005829">
    <property type="term" value="C:cytosol"/>
    <property type="evidence" value="ECO:0007669"/>
    <property type="project" value="TreeGrafter"/>
</dbReference>
<feature type="domain" description="Thiaminase-2/PQQC" evidence="3">
    <location>
        <begin position="317"/>
        <end position="510"/>
    </location>
</feature>
<feature type="compositionally biased region" description="Low complexity" evidence="2">
    <location>
        <begin position="17"/>
        <end position="39"/>
    </location>
</feature>
<accession>A0A6J4JS94</accession>
<feature type="region of interest" description="Disordered" evidence="2">
    <location>
        <begin position="142"/>
        <end position="181"/>
    </location>
</feature>
<feature type="region of interest" description="Disordered" evidence="2">
    <location>
        <begin position="1"/>
        <end position="39"/>
    </location>
</feature>
<dbReference type="InterPro" id="IPR004305">
    <property type="entry name" value="Thiaminase-2/PQQC"/>
</dbReference>
<feature type="compositionally biased region" description="Low complexity" evidence="2">
    <location>
        <begin position="160"/>
        <end position="170"/>
    </location>
</feature>
<evidence type="ECO:0000259" key="3">
    <source>
        <dbReference type="Pfam" id="PF03070"/>
    </source>
</evidence>
<reference evidence="4" key="1">
    <citation type="submission" date="2020-02" db="EMBL/GenBank/DDBJ databases">
        <authorList>
            <person name="Meier V. D."/>
        </authorList>
    </citation>
    <scope>NUCLEOTIDE SEQUENCE</scope>
    <source>
        <strain evidence="4">AVDCRST_MAG41</strain>
    </source>
</reference>
<sequence length="514" mass="55847">MRSASRTSRSAHRDHSLTSSSTNWSSRTSTPPSRSRPASVRTAARCAALSCAYETNVRAACRPACPARHQRATGRAAAAHDPPPEPPPAQGGAGAAGSRRRTGCRWGGSRCGGNGCGGDWCGGDWCGDDWRSAECCIEPSEGRPNELTQHSQTAAGPALGDPGRFPDGPRGSAGRSMFSTRRCRTTPDGDLVAVSTPNGPVAEFCAALRELQRASGLSRTTLARQLSYGRSQLYEILDGRIKRPPEWDKLVEPLVRACVTGGDRVVVERSVAEWKQRHEVLVRVCEELHRHGVREAGTGGGVLAPRSAAEDLLAHSRRLWPRLSDHPFVRAVSRGELTDAAFRRWMVNDHYFNVEYQRFLAGLAGCAPTAAATEAIAVGIPATFLGLDQVRQTAARFHIELDAEPGPTTVGLAAFLQAQVSRGYEPALAALYATERVYFDAWSGIRGEANRATPYWHLVEHWSSEPYGHWITSLGRMVDVAAPAGATPEMCRAFDRAVRFELLFWRAILDGESW</sequence>
<dbReference type="InterPro" id="IPR050967">
    <property type="entry name" value="Thiamine_Salvage_TenA"/>
</dbReference>
<dbReference type="PANTHER" id="PTHR43198:SF5">
    <property type="entry name" value="BIFUNCTIONAL TENA-E PROTEIN"/>
    <property type="match status" value="1"/>
</dbReference>